<dbReference type="GO" id="GO:0030032">
    <property type="term" value="P:lamellipodium assembly"/>
    <property type="evidence" value="ECO:0007669"/>
    <property type="project" value="TreeGrafter"/>
</dbReference>
<evidence type="ECO:0000256" key="2">
    <source>
        <dbReference type="ARBA" id="ARBA00022833"/>
    </source>
</evidence>
<dbReference type="OrthoDB" id="1746725at2759"/>
<dbReference type="Proteomes" id="UP000272942">
    <property type="component" value="Unassembled WGS sequence"/>
</dbReference>
<keyword evidence="3 4" id="KW-0440">LIM domain</keyword>
<dbReference type="Gene3D" id="2.10.110.10">
    <property type="entry name" value="Cysteine Rich Protein"/>
    <property type="match status" value="2"/>
</dbReference>
<dbReference type="PANTHER" id="PTHR24213:SF9">
    <property type="entry name" value="UNCOORDINATED 115A, ISOFORM B-RELATED"/>
    <property type="match status" value="1"/>
</dbReference>
<accession>A0A183APP1</accession>
<gene>
    <name evidence="6" type="ORF">ECPE_LOCUS8926</name>
</gene>
<dbReference type="GO" id="GO:0046872">
    <property type="term" value="F:metal ion binding"/>
    <property type="evidence" value="ECO:0007669"/>
    <property type="project" value="UniProtKB-KW"/>
</dbReference>
<evidence type="ECO:0000313" key="6">
    <source>
        <dbReference type="EMBL" id="VDP84432.1"/>
    </source>
</evidence>
<dbReference type="GO" id="GO:0051015">
    <property type="term" value="F:actin filament binding"/>
    <property type="evidence" value="ECO:0007669"/>
    <property type="project" value="TreeGrafter"/>
</dbReference>
<keyword evidence="1 4" id="KW-0479">Metal-binding</keyword>
<keyword evidence="7" id="KW-1185">Reference proteome</keyword>
<reference evidence="8" key="1">
    <citation type="submission" date="2016-06" db="UniProtKB">
        <authorList>
            <consortium name="WormBaseParasite"/>
        </authorList>
    </citation>
    <scope>IDENTIFICATION</scope>
</reference>
<evidence type="ECO:0000256" key="4">
    <source>
        <dbReference type="PROSITE-ProRule" id="PRU00125"/>
    </source>
</evidence>
<proteinExistence type="predicted"/>
<feature type="domain" description="LIM zinc-binding" evidence="5">
    <location>
        <begin position="96"/>
        <end position="155"/>
    </location>
</feature>
<dbReference type="GO" id="GO:0015629">
    <property type="term" value="C:actin cytoskeleton"/>
    <property type="evidence" value="ECO:0007669"/>
    <property type="project" value="TreeGrafter"/>
</dbReference>
<dbReference type="PANTHER" id="PTHR24213">
    <property type="entry name" value="ACTIN-BINDING LIM PROTEIN"/>
    <property type="match status" value="1"/>
</dbReference>
<dbReference type="Pfam" id="PF00412">
    <property type="entry name" value="LIM"/>
    <property type="match status" value="2"/>
</dbReference>
<dbReference type="AlphaFoldDB" id="A0A183APP1"/>
<dbReference type="PROSITE" id="PS50023">
    <property type="entry name" value="LIM_DOMAIN_2"/>
    <property type="match status" value="1"/>
</dbReference>
<evidence type="ECO:0000313" key="8">
    <source>
        <dbReference type="WBParaSite" id="ECPE_0000895401-mRNA-1"/>
    </source>
</evidence>
<dbReference type="SMART" id="SM00132">
    <property type="entry name" value="LIM"/>
    <property type="match status" value="1"/>
</dbReference>
<dbReference type="InterPro" id="IPR001781">
    <property type="entry name" value="Znf_LIM"/>
</dbReference>
<dbReference type="SUPFAM" id="SSF57716">
    <property type="entry name" value="Glucocorticoid receptor-like (DNA-binding domain)"/>
    <property type="match status" value="2"/>
</dbReference>
<reference evidence="6 7" key="2">
    <citation type="submission" date="2018-11" db="EMBL/GenBank/DDBJ databases">
        <authorList>
            <consortium name="Pathogen Informatics"/>
        </authorList>
    </citation>
    <scope>NUCLEOTIDE SEQUENCE [LARGE SCALE GENOMIC DNA]</scope>
    <source>
        <strain evidence="6 7">Egypt</strain>
    </source>
</reference>
<organism evidence="8">
    <name type="scientific">Echinostoma caproni</name>
    <dbReference type="NCBI Taxonomy" id="27848"/>
    <lineage>
        <taxon>Eukaryota</taxon>
        <taxon>Metazoa</taxon>
        <taxon>Spiralia</taxon>
        <taxon>Lophotrochozoa</taxon>
        <taxon>Platyhelminthes</taxon>
        <taxon>Trematoda</taxon>
        <taxon>Digenea</taxon>
        <taxon>Plagiorchiida</taxon>
        <taxon>Echinostomata</taxon>
        <taxon>Echinostomatoidea</taxon>
        <taxon>Echinostomatidae</taxon>
        <taxon>Echinostoma</taxon>
    </lineage>
</organism>
<evidence type="ECO:0000256" key="1">
    <source>
        <dbReference type="ARBA" id="ARBA00022723"/>
    </source>
</evidence>
<dbReference type="WBParaSite" id="ECPE_0000895401-mRNA-1">
    <property type="protein sequence ID" value="ECPE_0000895401-mRNA-1"/>
    <property type="gene ID" value="ECPE_0000895401"/>
</dbReference>
<protein>
    <submittedName>
        <fullName evidence="8">LIM zinc-binding domain-containing protein</fullName>
    </submittedName>
</protein>
<evidence type="ECO:0000256" key="3">
    <source>
        <dbReference type="ARBA" id="ARBA00023038"/>
    </source>
</evidence>
<keyword evidence="2 4" id="KW-0862">Zinc</keyword>
<dbReference type="InterPro" id="IPR051618">
    <property type="entry name" value="Actin-binding_LIM"/>
</dbReference>
<sequence>MERIASIDTSNPRVTSRLQDETGLTLETFGKQRLSKHRVAHIELTWCKKLDSIWLCRKSCPVILTLHSCLKHFLGRVIKINTRYRDEIGGISMAIVRCKGCDKQCKGDVLKVKETFFHPDCFQCSACGICLAENGYYFRDNNYYCRKDFKQIFSKLCYKCGSYITSDMVSVLDKYFHHQCFYCHTCQ</sequence>
<name>A0A183APP1_9TREM</name>
<dbReference type="EMBL" id="UZAN01046657">
    <property type="protein sequence ID" value="VDP84432.1"/>
    <property type="molecule type" value="Genomic_DNA"/>
</dbReference>
<evidence type="ECO:0000259" key="5">
    <source>
        <dbReference type="PROSITE" id="PS50023"/>
    </source>
</evidence>
<evidence type="ECO:0000313" key="7">
    <source>
        <dbReference type="Proteomes" id="UP000272942"/>
    </source>
</evidence>